<feature type="domain" description="PAC" evidence="8">
    <location>
        <begin position="337"/>
        <end position="389"/>
    </location>
</feature>
<dbReference type="InterPro" id="IPR004090">
    <property type="entry name" value="Chemotax_Me-accpt_rcpt"/>
</dbReference>
<comment type="similarity">
    <text evidence="3">Belongs to the methyl-accepting chemotaxis (MCP) protein family.</text>
</comment>
<dbReference type="NCBIfam" id="TIGR00229">
    <property type="entry name" value="sensory_box"/>
    <property type="match status" value="3"/>
</dbReference>
<dbReference type="CDD" id="cd11386">
    <property type="entry name" value="MCP_signal"/>
    <property type="match status" value="1"/>
</dbReference>
<dbReference type="Pfam" id="PF00015">
    <property type="entry name" value="MCPsignal"/>
    <property type="match status" value="1"/>
</dbReference>
<feature type="domain" description="PAC" evidence="8">
    <location>
        <begin position="93"/>
        <end position="145"/>
    </location>
</feature>
<dbReference type="Pfam" id="PF08447">
    <property type="entry name" value="PAS_3"/>
    <property type="match status" value="1"/>
</dbReference>
<dbReference type="InterPro" id="IPR000700">
    <property type="entry name" value="PAS-assoc_C"/>
</dbReference>
<dbReference type="SUPFAM" id="SSF55785">
    <property type="entry name" value="PYP-like sensor domain (PAS domain)"/>
    <property type="match status" value="3"/>
</dbReference>
<evidence type="ECO:0000256" key="5">
    <source>
        <dbReference type="SAM" id="Coils"/>
    </source>
</evidence>
<dbReference type="Gene3D" id="1.10.287.950">
    <property type="entry name" value="Methyl-accepting chemotaxis protein"/>
    <property type="match status" value="1"/>
</dbReference>
<protein>
    <submittedName>
        <fullName evidence="9">Chemotaxis protein</fullName>
    </submittedName>
</protein>
<accession>A0ABQ3BT91</accession>
<dbReference type="Proteomes" id="UP000643403">
    <property type="component" value="Unassembled WGS sequence"/>
</dbReference>
<dbReference type="InterPro" id="IPR004089">
    <property type="entry name" value="MCPsignal_dom"/>
</dbReference>
<dbReference type="SMART" id="SM00091">
    <property type="entry name" value="PAS"/>
    <property type="match status" value="3"/>
</dbReference>
<feature type="domain" description="PAC" evidence="8">
    <location>
        <begin position="215"/>
        <end position="267"/>
    </location>
</feature>
<dbReference type="InterPro" id="IPR013655">
    <property type="entry name" value="PAS_fold_3"/>
</dbReference>
<dbReference type="SUPFAM" id="SSF58104">
    <property type="entry name" value="Methyl-accepting chemotaxis protein (MCP) signaling domain"/>
    <property type="match status" value="1"/>
</dbReference>
<dbReference type="InterPro" id="IPR013656">
    <property type="entry name" value="PAS_4"/>
</dbReference>
<evidence type="ECO:0000313" key="10">
    <source>
        <dbReference type="Proteomes" id="UP000643403"/>
    </source>
</evidence>
<keyword evidence="1" id="KW-0488">Methylation</keyword>
<comment type="caution">
    <text evidence="9">The sequence shown here is derived from an EMBL/GenBank/DDBJ whole genome shotgun (WGS) entry which is preliminary data.</text>
</comment>
<sequence length="643" mass="69648">MFPRTAGMLSRFARTSASNTHAGQLAALHLSQAVIEFDPDGLILDANANFLALFDCTLQEVCGGHHRTFVDPAYAQTAAYADFWTTLKRGEFVTGEFQRFTPGGREVWVQATYNPIFDRSGRLVRVVEFATDVTARKAAEIEARGRMAAIDRSMATIEFDLNGTILAANDNFLALMGYSHEEVVGQHHGLFVATAARESEAYLQFWQKLREGRFQAGQFHRLGKGGRDVWIEASYNPIFDVTGRPYKVVKFASDVTAQRGRNADYEGQIRAIHKVQAVIEFDLGGTVLEANDHFLSAVGYSREAVVGRHHRMFVDPSEHGSSAYRQLWEKLGRGEPDSGRYRRRRADGSDLWLQASYNPILDAAGRPYKVVKYCTDVTAQVEQTEALKTLVARIERMALAIDSGAREIASGNSDLSARTESQAAALEETAATMEEFASAILQTAQNSTKAHELTVRAADAARTGHAVVDRVIEALRLIRTASRKVNETLGVIDAIAFQTNILALNAAVEAARAGDKGRGFAVVATEVRALAQRCAASAREIKATLAESGDAVSAGTTRADEAGDAMRAIRDAVDQATALVADISAATQEQRTSVQQVNGALQSMDEATQRNAALVEEVAASSAQLEAAAGGLQSALLTFQGRA</sequence>
<dbReference type="CDD" id="cd00130">
    <property type="entry name" value="PAS"/>
    <property type="match status" value="3"/>
</dbReference>
<dbReference type="PROSITE" id="PS50113">
    <property type="entry name" value="PAC"/>
    <property type="match status" value="3"/>
</dbReference>
<dbReference type="EMBL" id="BMXY01000001">
    <property type="protein sequence ID" value="GGZ56922.1"/>
    <property type="molecule type" value="Genomic_DNA"/>
</dbReference>
<dbReference type="PROSITE" id="PS50111">
    <property type="entry name" value="CHEMOTAXIS_TRANSDUC_2"/>
    <property type="match status" value="1"/>
</dbReference>
<evidence type="ECO:0000313" key="9">
    <source>
        <dbReference type="EMBL" id="GGZ56922.1"/>
    </source>
</evidence>
<evidence type="ECO:0000259" key="7">
    <source>
        <dbReference type="PROSITE" id="PS50112"/>
    </source>
</evidence>
<evidence type="ECO:0000256" key="4">
    <source>
        <dbReference type="PROSITE-ProRule" id="PRU00284"/>
    </source>
</evidence>
<dbReference type="InterPro" id="IPR051310">
    <property type="entry name" value="MCP_chemotaxis"/>
</dbReference>
<evidence type="ECO:0000256" key="2">
    <source>
        <dbReference type="ARBA" id="ARBA00023224"/>
    </source>
</evidence>
<dbReference type="SMART" id="SM00283">
    <property type="entry name" value="MA"/>
    <property type="match status" value="1"/>
</dbReference>
<feature type="domain" description="PAS" evidence="7">
    <location>
        <begin position="160"/>
        <end position="186"/>
    </location>
</feature>
<dbReference type="PANTHER" id="PTHR43531">
    <property type="entry name" value="PROTEIN ICFG"/>
    <property type="match status" value="1"/>
</dbReference>
<evidence type="ECO:0000259" key="8">
    <source>
        <dbReference type="PROSITE" id="PS50113"/>
    </source>
</evidence>
<proteinExistence type="inferred from homology"/>
<dbReference type="PANTHER" id="PTHR43531:SF14">
    <property type="entry name" value="METHYL-ACCEPTING CHEMOTAXIS PROTEIN I-RELATED"/>
    <property type="match status" value="1"/>
</dbReference>
<gene>
    <name evidence="9" type="primary">mcpA</name>
    <name evidence="9" type="ORF">GCM10008101_07990</name>
</gene>
<feature type="coiled-coil region" evidence="5">
    <location>
        <begin position="597"/>
        <end position="624"/>
    </location>
</feature>
<dbReference type="Gene3D" id="3.30.450.20">
    <property type="entry name" value="PAS domain"/>
    <property type="match status" value="3"/>
</dbReference>
<reference evidence="10" key="1">
    <citation type="journal article" date="2019" name="Int. J. Syst. Evol. Microbiol.">
        <title>The Global Catalogue of Microorganisms (GCM) 10K type strain sequencing project: providing services to taxonomists for standard genome sequencing and annotation.</title>
        <authorList>
            <consortium name="The Broad Institute Genomics Platform"/>
            <consortium name="The Broad Institute Genome Sequencing Center for Infectious Disease"/>
            <person name="Wu L."/>
            <person name="Ma J."/>
        </authorList>
    </citation>
    <scope>NUCLEOTIDE SEQUENCE [LARGE SCALE GENOMIC DNA]</scope>
    <source>
        <strain evidence="10">KCTC 22558</strain>
    </source>
</reference>
<dbReference type="InterPro" id="IPR000014">
    <property type="entry name" value="PAS"/>
</dbReference>
<keyword evidence="10" id="KW-1185">Reference proteome</keyword>
<evidence type="ECO:0000256" key="1">
    <source>
        <dbReference type="ARBA" id="ARBA00022481"/>
    </source>
</evidence>
<dbReference type="InterPro" id="IPR001610">
    <property type="entry name" value="PAC"/>
</dbReference>
<dbReference type="InterPro" id="IPR035965">
    <property type="entry name" value="PAS-like_dom_sf"/>
</dbReference>
<keyword evidence="5" id="KW-0175">Coiled coil</keyword>
<dbReference type="Pfam" id="PF08448">
    <property type="entry name" value="PAS_4"/>
    <property type="match status" value="2"/>
</dbReference>
<feature type="domain" description="Methyl-accepting transducer" evidence="6">
    <location>
        <begin position="397"/>
        <end position="626"/>
    </location>
</feature>
<feature type="domain" description="PAS" evidence="7">
    <location>
        <begin position="278"/>
        <end position="319"/>
    </location>
</feature>
<evidence type="ECO:0000256" key="3">
    <source>
        <dbReference type="ARBA" id="ARBA00029447"/>
    </source>
</evidence>
<dbReference type="SMART" id="SM00086">
    <property type="entry name" value="PAC"/>
    <property type="match status" value="3"/>
</dbReference>
<dbReference type="PROSITE" id="PS50112">
    <property type="entry name" value="PAS"/>
    <property type="match status" value="2"/>
</dbReference>
<keyword evidence="2 4" id="KW-0807">Transducer</keyword>
<name>A0ABQ3BT91_9GAMM</name>
<dbReference type="PRINTS" id="PR00260">
    <property type="entry name" value="CHEMTRNSDUCR"/>
</dbReference>
<evidence type="ECO:0000259" key="6">
    <source>
        <dbReference type="PROSITE" id="PS50111"/>
    </source>
</evidence>
<dbReference type="RefSeq" id="WP_189447068.1">
    <property type="nucleotide sequence ID" value="NZ_BMXY01000001.1"/>
</dbReference>
<organism evidence="9 10">
    <name type="scientific">Cognatilysobacter xinjiangensis</name>
    <dbReference type="NCBI Taxonomy" id="546892"/>
    <lineage>
        <taxon>Bacteria</taxon>
        <taxon>Pseudomonadati</taxon>
        <taxon>Pseudomonadota</taxon>
        <taxon>Gammaproteobacteria</taxon>
        <taxon>Lysobacterales</taxon>
        <taxon>Lysobacteraceae</taxon>
        <taxon>Cognatilysobacter</taxon>
    </lineage>
</organism>